<feature type="transmembrane region" description="Helical" evidence="9">
    <location>
        <begin position="365"/>
        <end position="389"/>
    </location>
</feature>
<dbReference type="GO" id="GO:0005886">
    <property type="term" value="C:plasma membrane"/>
    <property type="evidence" value="ECO:0007669"/>
    <property type="project" value="UniProtKB-SubCell"/>
</dbReference>
<evidence type="ECO:0000256" key="8">
    <source>
        <dbReference type="ARBA" id="ARBA00023136"/>
    </source>
</evidence>
<feature type="transmembrane region" description="Helical" evidence="9">
    <location>
        <begin position="116"/>
        <end position="138"/>
    </location>
</feature>
<keyword evidence="2" id="KW-0813">Transport</keyword>
<dbReference type="EMBL" id="PIOC01000001">
    <property type="protein sequence ID" value="RDW22334.1"/>
    <property type="molecule type" value="Genomic_DNA"/>
</dbReference>
<feature type="transmembrane region" description="Helical" evidence="9">
    <location>
        <begin position="185"/>
        <end position="206"/>
    </location>
</feature>
<gene>
    <name evidence="12" type="ORF">CWR48_01100</name>
</gene>
<dbReference type="Pfam" id="PF02254">
    <property type="entry name" value="TrkA_N"/>
    <property type="match status" value="1"/>
</dbReference>
<evidence type="ECO:0000256" key="9">
    <source>
        <dbReference type="SAM" id="Phobius"/>
    </source>
</evidence>
<dbReference type="GO" id="GO:0006813">
    <property type="term" value="P:potassium ion transport"/>
    <property type="evidence" value="ECO:0007669"/>
    <property type="project" value="InterPro"/>
</dbReference>
<feature type="transmembrane region" description="Helical" evidence="9">
    <location>
        <begin position="150"/>
        <end position="173"/>
    </location>
</feature>
<feature type="transmembrane region" description="Helical" evidence="9">
    <location>
        <begin position="89"/>
        <end position="110"/>
    </location>
</feature>
<keyword evidence="6 9" id="KW-1133">Transmembrane helix</keyword>
<feature type="transmembrane region" description="Helical" evidence="9">
    <location>
        <begin position="54"/>
        <end position="77"/>
    </location>
</feature>
<feature type="domain" description="RCK N-terminal" evidence="11">
    <location>
        <begin position="403"/>
        <end position="483"/>
    </location>
</feature>
<dbReference type="InterPro" id="IPR003148">
    <property type="entry name" value="RCK_N"/>
</dbReference>
<reference evidence="13" key="1">
    <citation type="submission" date="2017-11" db="EMBL/GenBank/DDBJ databases">
        <authorList>
            <person name="Zhu W."/>
        </authorList>
    </citation>
    <scope>NUCLEOTIDE SEQUENCE [LARGE SCALE GENOMIC DNA]</scope>
    <source>
        <strain evidence="13">CAU 1183</strain>
    </source>
</reference>
<dbReference type="InterPro" id="IPR038770">
    <property type="entry name" value="Na+/solute_symporter_sf"/>
</dbReference>
<proteinExistence type="predicted"/>
<feature type="domain" description="Cation/H+ exchanger transmembrane" evidence="10">
    <location>
        <begin position="22"/>
        <end position="391"/>
    </location>
</feature>
<evidence type="ECO:0000313" key="13">
    <source>
        <dbReference type="Proteomes" id="UP000257143"/>
    </source>
</evidence>
<dbReference type="PANTHER" id="PTHR32507:SF0">
    <property type="entry name" value="NA(+)_H(+) ANTIPORTER 2-RELATED"/>
    <property type="match status" value="1"/>
</dbReference>
<name>A0A3D8Q230_9BACI</name>
<feature type="transmembrane region" description="Helical" evidence="9">
    <location>
        <begin position="333"/>
        <end position="353"/>
    </location>
</feature>
<keyword evidence="4" id="KW-1003">Cell membrane</keyword>
<feature type="transmembrane region" description="Helical" evidence="9">
    <location>
        <begin position="243"/>
        <end position="260"/>
    </location>
</feature>
<dbReference type="SUPFAM" id="SSF51735">
    <property type="entry name" value="NAD(P)-binding Rossmann-fold domains"/>
    <property type="match status" value="1"/>
</dbReference>
<evidence type="ECO:0000256" key="4">
    <source>
        <dbReference type="ARBA" id="ARBA00022475"/>
    </source>
</evidence>
<evidence type="ECO:0000259" key="11">
    <source>
        <dbReference type="Pfam" id="PF02254"/>
    </source>
</evidence>
<feature type="transmembrane region" description="Helical" evidence="9">
    <location>
        <begin position="31"/>
        <end position="48"/>
    </location>
</feature>
<keyword evidence="13" id="KW-1185">Reference proteome</keyword>
<sequence>MLPIELFVIMLIGVLGIGSQWIAWRYRLPAIVVMSITGLLVGPVFGIIDPAESFGALYSPVISVAVAIILFEGSLNLNFKELRGIGKPVFRISTLGAFIAWILGSLTAHYVAGLSWAVSFVIGGLFIVTGPTVIMPLLRQAKLNPRPAKILKWEGIIVDPFGALLAVFAFKVIEFLTDTQDITQLLLFIAASIFAVVLGWAFGRGLGWVFEEGHVPEFLKSPVVVVVVIFCFTLADIVMHETGLLSVTAMGITLANLGISSISDMRHFKENITVLLTSSIFIMLTASLERETLLQIFSPNIIGYVLLMMIAVRPLSIFLSTIGTGLSLNEKTLIGWIAPRGIVALTVSSYFATILVDEGYQDAEILTALTFALVIFTVVAHGFSIGWLAKKLKLSSEGHPGALLIGSNRFTVELSRSLTKADIPVIIVDSNWENLSITRKAGVSFYYGDMLSEQTEHILDTIPYDYLLAVTDDLAYNSLVCTTFVPEYGRTNVFKISPYTEYGNGYASGVVSKVGGRILFDKKFNLQDLLQKLDDGYVFRQTTLTEQFSHEQYVAEKDDETVFLYLIKPSGQLKFYSEEMRTVPSTGDKIISLTPPTKEKEKIQAKIESIREDESQK</sequence>
<feature type="transmembrane region" description="Helical" evidence="9">
    <location>
        <begin position="6"/>
        <end position="24"/>
    </location>
</feature>
<comment type="caution">
    <text evidence="12">The sequence shown here is derived from an EMBL/GenBank/DDBJ whole genome shotgun (WGS) entry which is preliminary data.</text>
</comment>
<dbReference type="RefSeq" id="WP_115771192.1">
    <property type="nucleotide sequence ID" value="NZ_PIOC01000001.1"/>
</dbReference>
<protein>
    <submittedName>
        <fullName evidence="12">Sodium:proton exchanger</fullName>
    </submittedName>
</protein>
<dbReference type="Gene3D" id="1.20.1530.20">
    <property type="match status" value="1"/>
</dbReference>
<organism evidence="12 13">
    <name type="scientific">Oceanobacillus arenosus</name>
    <dbReference type="NCBI Taxonomy" id="1229153"/>
    <lineage>
        <taxon>Bacteria</taxon>
        <taxon>Bacillati</taxon>
        <taxon>Bacillota</taxon>
        <taxon>Bacilli</taxon>
        <taxon>Bacillales</taxon>
        <taxon>Bacillaceae</taxon>
        <taxon>Oceanobacillus</taxon>
    </lineage>
</organism>
<keyword evidence="5 9" id="KW-0812">Transmembrane</keyword>
<dbReference type="Pfam" id="PF00999">
    <property type="entry name" value="Na_H_Exchanger"/>
    <property type="match status" value="1"/>
</dbReference>
<evidence type="ECO:0000256" key="7">
    <source>
        <dbReference type="ARBA" id="ARBA00023065"/>
    </source>
</evidence>
<comment type="subcellular location">
    <subcellularLocation>
        <location evidence="1">Cell membrane</location>
        <topology evidence="1">Multi-pass membrane protein</topology>
    </subcellularLocation>
</comment>
<dbReference type="InterPro" id="IPR036291">
    <property type="entry name" value="NAD(P)-bd_dom_sf"/>
</dbReference>
<dbReference type="Proteomes" id="UP000257143">
    <property type="component" value="Unassembled WGS sequence"/>
</dbReference>
<dbReference type="InterPro" id="IPR006153">
    <property type="entry name" value="Cation/H_exchanger_TM"/>
</dbReference>
<dbReference type="Gene3D" id="3.40.50.720">
    <property type="entry name" value="NAD(P)-binding Rossmann-like Domain"/>
    <property type="match status" value="1"/>
</dbReference>
<dbReference type="AlphaFoldDB" id="A0A3D8Q230"/>
<evidence type="ECO:0000256" key="5">
    <source>
        <dbReference type="ARBA" id="ARBA00022692"/>
    </source>
</evidence>
<dbReference type="GO" id="GO:0015297">
    <property type="term" value="F:antiporter activity"/>
    <property type="evidence" value="ECO:0007669"/>
    <property type="project" value="UniProtKB-KW"/>
</dbReference>
<keyword evidence="8 9" id="KW-0472">Membrane</keyword>
<feature type="transmembrane region" description="Helical" evidence="9">
    <location>
        <begin position="301"/>
        <end position="321"/>
    </location>
</feature>
<feature type="transmembrane region" description="Helical" evidence="9">
    <location>
        <begin position="272"/>
        <end position="289"/>
    </location>
</feature>
<dbReference type="GO" id="GO:1902600">
    <property type="term" value="P:proton transmembrane transport"/>
    <property type="evidence" value="ECO:0007669"/>
    <property type="project" value="InterPro"/>
</dbReference>
<evidence type="ECO:0000256" key="2">
    <source>
        <dbReference type="ARBA" id="ARBA00022448"/>
    </source>
</evidence>
<evidence type="ECO:0000313" key="12">
    <source>
        <dbReference type="EMBL" id="RDW22334.1"/>
    </source>
</evidence>
<feature type="transmembrane region" description="Helical" evidence="9">
    <location>
        <begin position="218"/>
        <end position="237"/>
    </location>
</feature>
<keyword evidence="7" id="KW-0406">Ion transport</keyword>
<accession>A0A3D8Q230</accession>
<dbReference type="OrthoDB" id="570124at2"/>
<evidence type="ECO:0000256" key="3">
    <source>
        <dbReference type="ARBA" id="ARBA00022449"/>
    </source>
</evidence>
<evidence type="ECO:0000256" key="1">
    <source>
        <dbReference type="ARBA" id="ARBA00004651"/>
    </source>
</evidence>
<dbReference type="PANTHER" id="PTHR32507">
    <property type="entry name" value="NA(+)/H(+) ANTIPORTER 1"/>
    <property type="match status" value="1"/>
</dbReference>
<keyword evidence="3" id="KW-0050">Antiport</keyword>
<evidence type="ECO:0000256" key="6">
    <source>
        <dbReference type="ARBA" id="ARBA00022989"/>
    </source>
</evidence>
<evidence type="ECO:0000259" key="10">
    <source>
        <dbReference type="Pfam" id="PF00999"/>
    </source>
</evidence>